<organism evidence="3 4">
    <name type="scientific">Vanrija pseudolonga</name>
    <dbReference type="NCBI Taxonomy" id="143232"/>
    <lineage>
        <taxon>Eukaryota</taxon>
        <taxon>Fungi</taxon>
        <taxon>Dikarya</taxon>
        <taxon>Basidiomycota</taxon>
        <taxon>Agaricomycotina</taxon>
        <taxon>Tremellomycetes</taxon>
        <taxon>Trichosporonales</taxon>
        <taxon>Trichosporonaceae</taxon>
        <taxon>Vanrija</taxon>
    </lineage>
</organism>
<dbReference type="RefSeq" id="XP_062624243.1">
    <property type="nucleotide sequence ID" value="XM_062768259.1"/>
</dbReference>
<keyword evidence="1" id="KW-0732">Signal</keyword>
<dbReference type="EMBL" id="CP086714">
    <property type="protein sequence ID" value="WOO78211.1"/>
    <property type="molecule type" value="Genomic_DNA"/>
</dbReference>
<evidence type="ECO:0000313" key="4">
    <source>
        <dbReference type="Proteomes" id="UP000827549"/>
    </source>
</evidence>
<dbReference type="InterPro" id="IPR000757">
    <property type="entry name" value="Beta-glucanase-like"/>
</dbReference>
<dbReference type="SUPFAM" id="SSF49899">
    <property type="entry name" value="Concanavalin A-like lectins/glucanases"/>
    <property type="match status" value="1"/>
</dbReference>
<feature type="domain" description="GH16" evidence="2">
    <location>
        <begin position="17"/>
        <end position="287"/>
    </location>
</feature>
<accession>A0AAF0Y5T4</accession>
<evidence type="ECO:0000259" key="2">
    <source>
        <dbReference type="PROSITE" id="PS51762"/>
    </source>
</evidence>
<dbReference type="Gene3D" id="2.60.120.200">
    <property type="match status" value="1"/>
</dbReference>
<dbReference type="Proteomes" id="UP000827549">
    <property type="component" value="Chromosome 1"/>
</dbReference>
<dbReference type="GO" id="GO:0004553">
    <property type="term" value="F:hydrolase activity, hydrolyzing O-glycosyl compounds"/>
    <property type="evidence" value="ECO:0007669"/>
    <property type="project" value="InterPro"/>
</dbReference>
<dbReference type="InterPro" id="IPR013320">
    <property type="entry name" value="ConA-like_dom_sf"/>
</dbReference>
<feature type="signal peptide" evidence="1">
    <location>
        <begin position="1"/>
        <end position="18"/>
    </location>
</feature>
<dbReference type="PANTHER" id="PTHR10963">
    <property type="entry name" value="GLYCOSYL HYDROLASE-RELATED"/>
    <property type="match status" value="1"/>
</dbReference>
<feature type="chain" id="PRO_5042212171" evidence="1">
    <location>
        <begin position="19"/>
        <end position="323"/>
    </location>
</feature>
<dbReference type="Pfam" id="PF26113">
    <property type="entry name" value="GH16_XgeA"/>
    <property type="match status" value="1"/>
</dbReference>
<proteinExistence type="predicted"/>
<sequence length="323" mass="36427">MVAALVVFYLLVLSPVNAWWLSKNHQGNSFYNDWWWWTDNDPTSGTVNYVPLWQGQQQGLTWVTNSNQFGMRVESSYMVGEQERGRKSIRIQSNDQYGKGSMFVLDLAHMPQGCGTWPAYWSNGQGTWPDGGEIDFIEGTNSISNDRNRYTIHTGFTSSCTMTWANKDQFTGSAYLTDCRGYAGCNVIAKDDTSFGAGLNRVGGGWHVFRWDDSGMAFWWFPRNAGNIPSVLTGGSNTINDSDLGMPDAIFPNDQNCDMSTRFTPQNIIFDTTMCGSWPNNWDGNCSGDWGNSTWGCPNLVRNYPSQFKEAYWLINSLKIYSQ</sequence>
<dbReference type="GeneID" id="87805017"/>
<gene>
    <name evidence="3" type="primary">AFUA_2G14360_1</name>
    <name evidence="3" type="ORF">LOC62_01G001763</name>
</gene>
<dbReference type="PANTHER" id="PTHR10963:SF24">
    <property type="entry name" value="GLYCOSIDASE C21B10.07-RELATED"/>
    <property type="match status" value="1"/>
</dbReference>
<dbReference type="InterPro" id="IPR050546">
    <property type="entry name" value="Glycosyl_Hydrlase_16"/>
</dbReference>
<keyword evidence="4" id="KW-1185">Reference proteome</keyword>
<name>A0AAF0Y5T4_9TREE</name>
<protein>
    <submittedName>
        <fullName evidence="3">Endo-1,3(4)-beta-glucanase</fullName>
    </submittedName>
</protein>
<evidence type="ECO:0000313" key="3">
    <source>
        <dbReference type="EMBL" id="WOO78211.1"/>
    </source>
</evidence>
<dbReference type="GO" id="GO:0009251">
    <property type="term" value="P:glucan catabolic process"/>
    <property type="evidence" value="ECO:0007669"/>
    <property type="project" value="TreeGrafter"/>
</dbReference>
<evidence type="ECO:0000256" key="1">
    <source>
        <dbReference type="SAM" id="SignalP"/>
    </source>
</evidence>
<dbReference type="PROSITE" id="PS51762">
    <property type="entry name" value="GH16_2"/>
    <property type="match status" value="1"/>
</dbReference>
<reference evidence="3" key="1">
    <citation type="submission" date="2023-10" db="EMBL/GenBank/DDBJ databases">
        <authorList>
            <person name="Noh H."/>
        </authorList>
    </citation>
    <scope>NUCLEOTIDE SEQUENCE</scope>
    <source>
        <strain evidence="3">DUCC4014</strain>
    </source>
</reference>
<dbReference type="AlphaFoldDB" id="A0AAF0Y5T4"/>